<protein>
    <recommendedName>
        <fullName evidence="3">Replicative helicase inhibitor G39P N-terminal domain-containing protein</fullName>
    </recommendedName>
</protein>
<dbReference type="Gene3D" id="1.10.8.200">
    <property type="entry name" value="Replisome organizer (g39p helicase loader/inhibitor protein)"/>
    <property type="match status" value="1"/>
</dbReference>
<name>A0ABX4XR68_9LIST</name>
<gene>
    <name evidence="1" type="ORF">BMT55_00055</name>
</gene>
<evidence type="ECO:0000313" key="1">
    <source>
        <dbReference type="EMBL" id="PNP94785.1"/>
    </source>
</evidence>
<evidence type="ECO:0000313" key="2">
    <source>
        <dbReference type="Proteomes" id="UP000236500"/>
    </source>
</evidence>
<proteinExistence type="predicted"/>
<accession>A0ABX4XR68</accession>
<keyword evidence="2" id="KW-1185">Reference proteome</keyword>
<sequence>MTRKEAIELLLLINDTYKDFELDQTKKETWIQILEGGDYARSKVALLKYIQTKPFQPAVANFFVPTNRDVEKTKAYLDKQAAYQRETVQMPSLEESDLPDDLKQEIKAYQEKQKSKNIVPLNAKQQEEARQRTQAQIAQLKAKGAIE</sequence>
<reference evidence="1 2" key="1">
    <citation type="submission" date="2016-11" db="EMBL/GenBank/DDBJ databases">
        <title>Whole Genome Sequence of Listeria newyorkensis.</title>
        <authorList>
            <person name="Frink S."/>
            <person name="Morales C."/>
            <person name="Kiang D."/>
        </authorList>
    </citation>
    <scope>NUCLEOTIDE SEQUENCE [LARGE SCALE GENOMIC DNA]</scope>
    <source>
        <strain evidence="1 2">F1604011-044</strain>
    </source>
</reference>
<dbReference type="Proteomes" id="UP000236500">
    <property type="component" value="Unassembled WGS sequence"/>
</dbReference>
<organism evidence="1 2">
    <name type="scientific">Listeria newyorkensis</name>
    <dbReference type="NCBI Taxonomy" id="1497681"/>
    <lineage>
        <taxon>Bacteria</taxon>
        <taxon>Bacillati</taxon>
        <taxon>Bacillota</taxon>
        <taxon>Bacilli</taxon>
        <taxon>Bacillales</taxon>
        <taxon>Listeriaceae</taxon>
        <taxon>Listeria</taxon>
    </lineage>
</organism>
<evidence type="ECO:0008006" key="3">
    <source>
        <dbReference type="Google" id="ProtNLM"/>
    </source>
</evidence>
<comment type="caution">
    <text evidence="1">The sequence shown here is derived from an EMBL/GenBank/DDBJ whole genome shotgun (WGS) entry which is preliminary data.</text>
</comment>
<dbReference type="RefSeq" id="WP_103034762.1">
    <property type="nucleotide sequence ID" value="NZ_MPDH01000001.1"/>
</dbReference>
<dbReference type="EMBL" id="MPDH01000001">
    <property type="protein sequence ID" value="PNP94785.1"/>
    <property type="molecule type" value="Genomic_DNA"/>
</dbReference>